<dbReference type="SUPFAM" id="SSF56935">
    <property type="entry name" value="Porins"/>
    <property type="match status" value="1"/>
</dbReference>
<accession>A0A9D2RH72</accession>
<feature type="chain" id="PRO_5038984766" evidence="4">
    <location>
        <begin position="23"/>
        <end position="121"/>
    </location>
</feature>
<dbReference type="InterPro" id="IPR039426">
    <property type="entry name" value="TonB-dep_rcpt-like"/>
</dbReference>
<dbReference type="AlphaFoldDB" id="A0A9D2RH72"/>
<dbReference type="Proteomes" id="UP000823889">
    <property type="component" value="Unassembled WGS sequence"/>
</dbReference>
<comment type="caution">
    <text evidence="6">The sequence shown here is derived from an EMBL/GenBank/DDBJ whole genome shotgun (WGS) entry which is preliminary data.</text>
</comment>
<comment type="subcellular location">
    <subcellularLocation>
        <location evidence="3">Cell outer membrane</location>
        <topology evidence="3">Multi-pass membrane protein</topology>
    </subcellularLocation>
</comment>
<evidence type="ECO:0000259" key="5">
    <source>
        <dbReference type="Pfam" id="PF07715"/>
    </source>
</evidence>
<keyword evidence="1 4" id="KW-0732">Signal</keyword>
<name>A0A9D2RH72_9BURK</name>
<dbReference type="EMBL" id="DWUQ01000014">
    <property type="protein sequence ID" value="HJD43542.1"/>
    <property type="molecule type" value="Genomic_DNA"/>
</dbReference>
<dbReference type="GO" id="GO:0015889">
    <property type="term" value="P:cobalamin transport"/>
    <property type="evidence" value="ECO:0007669"/>
    <property type="project" value="TreeGrafter"/>
</dbReference>
<comment type="similarity">
    <text evidence="3">Belongs to the TonB-dependent receptor family.</text>
</comment>
<evidence type="ECO:0000256" key="2">
    <source>
        <dbReference type="ARBA" id="ARBA00023170"/>
    </source>
</evidence>
<organism evidence="6 7">
    <name type="scientific">Candidatus Paenalcaligenes intestinipullorum</name>
    <dbReference type="NCBI Taxonomy" id="2838718"/>
    <lineage>
        <taxon>Bacteria</taxon>
        <taxon>Pseudomonadati</taxon>
        <taxon>Pseudomonadota</taxon>
        <taxon>Betaproteobacteria</taxon>
        <taxon>Burkholderiales</taxon>
        <taxon>Alcaligenaceae</taxon>
        <taxon>Paenalcaligenes</taxon>
    </lineage>
</organism>
<dbReference type="Gene3D" id="2.170.130.10">
    <property type="entry name" value="TonB-dependent receptor, plug domain"/>
    <property type="match status" value="1"/>
</dbReference>
<dbReference type="InterPro" id="IPR037066">
    <property type="entry name" value="Plug_dom_sf"/>
</dbReference>
<dbReference type="Pfam" id="PF07715">
    <property type="entry name" value="Plug"/>
    <property type="match status" value="1"/>
</dbReference>
<keyword evidence="3" id="KW-0812">Transmembrane</keyword>
<feature type="signal peptide" evidence="4">
    <location>
        <begin position="1"/>
        <end position="22"/>
    </location>
</feature>
<feature type="non-terminal residue" evidence="6">
    <location>
        <position position="121"/>
    </location>
</feature>
<gene>
    <name evidence="6" type="ORF">H9906_00750</name>
</gene>
<keyword evidence="3" id="KW-1134">Transmembrane beta strand</keyword>
<dbReference type="PANTHER" id="PTHR30069:SF53">
    <property type="entry name" value="COLICIN I RECEPTOR-RELATED"/>
    <property type="match status" value="1"/>
</dbReference>
<feature type="domain" description="TonB-dependent receptor plug" evidence="5">
    <location>
        <begin position="46"/>
        <end position="115"/>
    </location>
</feature>
<evidence type="ECO:0000256" key="3">
    <source>
        <dbReference type="PROSITE-ProRule" id="PRU01360"/>
    </source>
</evidence>
<evidence type="ECO:0000313" key="6">
    <source>
        <dbReference type="EMBL" id="HJD43542.1"/>
    </source>
</evidence>
<evidence type="ECO:0000256" key="4">
    <source>
        <dbReference type="SAM" id="SignalP"/>
    </source>
</evidence>
<protein>
    <submittedName>
        <fullName evidence="6">TonB-dependent receptor plug domain-containing protein</fullName>
    </submittedName>
</protein>
<reference evidence="6" key="1">
    <citation type="journal article" date="2021" name="PeerJ">
        <title>Extensive microbial diversity within the chicken gut microbiome revealed by metagenomics and culture.</title>
        <authorList>
            <person name="Gilroy R."/>
            <person name="Ravi A."/>
            <person name="Getino M."/>
            <person name="Pursley I."/>
            <person name="Horton D.L."/>
            <person name="Alikhan N.F."/>
            <person name="Baker D."/>
            <person name="Gharbi K."/>
            <person name="Hall N."/>
            <person name="Watson M."/>
            <person name="Adriaenssens E.M."/>
            <person name="Foster-Nyarko E."/>
            <person name="Jarju S."/>
            <person name="Secka A."/>
            <person name="Antonio M."/>
            <person name="Oren A."/>
            <person name="Chaudhuri R.R."/>
            <person name="La Ragione R."/>
            <person name="Hildebrand F."/>
            <person name="Pallen M.J."/>
        </authorList>
    </citation>
    <scope>NUCLEOTIDE SEQUENCE</scope>
    <source>
        <strain evidence="6">9264</strain>
    </source>
</reference>
<keyword evidence="3" id="KW-0472">Membrane</keyword>
<evidence type="ECO:0000313" key="7">
    <source>
        <dbReference type="Proteomes" id="UP000823889"/>
    </source>
</evidence>
<evidence type="ECO:0000256" key="1">
    <source>
        <dbReference type="ARBA" id="ARBA00022729"/>
    </source>
</evidence>
<dbReference type="PROSITE" id="PS52016">
    <property type="entry name" value="TONB_DEPENDENT_REC_3"/>
    <property type="match status" value="1"/>
</dbReference>
<keyword evidence="3" id="KW-0998">Cell outer membrane</keyword>
<dbReference type="PANTHER" id="PTHR30069">
    <property type="entry name" value="TONB-DEPENDENT OUTER MEMBRANE RECEPTOR"/>
    <property type="match status" value="1"/>
</dbReference>
<sequence>MSFTLHPRALAVLACFIPLAVAAQPTTSPELEPIVVTPSRIAQLKSEVVGDVSVIDQDTLARAVQSSVAELLSRVPGIQISNNGGPQTQTSIFIRGNESKHTLVLIDGIRINSSVSSLYNL</sequence>
<reference evidence="6" key="2">
    <citation type="submission" date="2021-04" db="EMBL/GenBank/DDBJ databases">
        <authorList>
            <person name="Gilroy R."/>
        </authorList>
    </citation>
    <scope>NUCLEOTIDE SEQUENCE</scope>
    <source>
        <strain evidence="6">9264</strain>
    </source>
</reference>
<keyword evidence="2 6" id="KW-0675">Receptor</keyword>
<dbReference type="GO" id="GO:0009279">
    <property type="term" value="C:cell outer membrane"/>
    <property type="evidence" value="ECO:0007669"/>
    <property type="project" value="UniProtKB-SubCell"/>
</dbReference>
<proteinExistence type="inferred from homology"/>
<keyword evidence="3" id="KW-0813">Transport</keyword>
<dbReference type="InterPro" id="IPR012910">
    <property type="entry name" value="Plug_dom"/>
</dbReference>